<comment type="caution">
    <text evidence="3">The sequence shown here is derived from an EMBL/GenBank/DDBJ whole genome shotgun (WGS) entry which is preliminary data.</text>
</comment>
<evidence type="ECO:0000313" key="3">
    <source>
        <dbReference type="EMBL" id="KAJ8875857.1"/>
    </source>
</evidence>
<feature type="coiled-coil region" evidence="1">
    <location>
        <begin position="642"/>
        <end position="669"/>
    </location>
</feature>
<evidence type="ECO:0000256" key="1">
    <source>
        <dbReference type="SAM" id="Coils"/>
    </source>
</evidence>
<keyword evidence="1" id="KW-0175">Coiled coil</keyword>
<proteinExistence type="predicted"/>
<feature type="region of interest" description="Disordered" evidence="2">
    <location>
        <begin position="437"/>
        <end position="513"/>
    </location>
</feature>
<name>A0ABQ9GV20_9NEOP</name>
<sequence length="834" mass="92811">MVVMQFHLPYPQSLHYPDILAHEIVIACEIADTLPPPPSPCGTVGDVCIGIEGIVSGLHRVHVLQDPHTAFSQQVSGDSTIFKTGLRAVCAILTKEAKQSDNTVESACTVSGVMVSPMVKTSRDAGRAKSEEWPGSSCGLPYFAAIEFSDFLVPGFIGFTSSPKTYFLHSKCKSNGSSRIGDVWGGDGEPDILVRHTFGGMRATVAEPLAHSALTKANRVKSLARSRDFRKWESCWTMPLVGWFSRGFPISPPFHSSTTPYSLQSPSLAIKTLLLRAAQISSLTPRGWEGRENSAARPVKKRPIVIDFNRKLSSFATVLNLLVALSQSVKYVKKEACYRSRNVPTIAVEMFPVPYSELPSCKMVQNQEIAYIYSILVKRLGFDSPAGYGIHDGTSTTEIIYLDVGECTSCPNPGDIKKSVQAIHTFLLSGSATSHNSLAARGTEDSFHRRANQRGRTFKPRLHNQRRSHRTRKESTTVCSKDGSWRVILGNHGKQKSGWPDQDSNPRPPECDSAKIYDRTTQLERQLREASVPGPVDVSSTNPENSSPSRIRGSIRLPGRRPASQSGVRRQEVLVTERHRNVYHVLICYSRRTAGCGTAELPYNLNQAVIGQITQIQHDVEAVNQKLEHTSDGMRDENATNRTELEAVVEKREQRLTTFEQNSSKLEERISSQLDSSGHQEAKLNHVGKRIQLVTDKLDDVMSVGELRLDNSDNELLNSDRLDRPEYDRATNNTPAMFLKNALMHHPRKMWADQMHTFEGKSGENPLAPNPLHRAKMETRLALPSSWNDMRSWLSDPLLRIPRMPTVARLAGVTDLLSPVRVSDTFSDDARMFW</sequence>
<feature type="region of interest" description="Disordered" evidence="2">
    <location>
        <begin position="527"/>
        <end position="570"/>
    </location>
</feature>
<protein>
    <submittedName>
        <fullName evidence="3">Uncharacterized protein</fullName>
    </submittedName>
</protein>
<gene>
    <name evidence="3" type="ORF">PR048_023760</name>
</gene>
<reference evidence="3 4" key="1">
    <citation type="submission" date="2023-02" db="EMBL/GenBank/DDBJ databases">
        <title>LHISI_Scaffold_Assembly.</title>
        <authorList>
            <person name="Stuart O.P."/>
            <person name="Cleave R."/>
            <person name="Magrath M.J.L."/>
            <person name="Mikheyev A.S."/>
        </authorList>
    </citation>
    <scope>NUCLEOTIDE SEQUENCE [LARGE SCALE GENOMIC DNA]</scope>
    <source>
        <strain evidence="3">Daus_M_001</strain>
        <tissue evidence="3">Leg muscle</tissue>
    </source>
</reference>
<dbReference type="Proteomes" id="UP001159363">
    <property type="component" value="Chromosome 8"/>
</dbReference>
<feature type="compositionally biased region" description="Polar residues" evidence="2">
    <location>
        <begin position="538"/>
        <end position="549"/>
    </location>
</feature>
<feature type="compositionally biased region" description="Basic residues" evidence="2">
    <location>
        <begin position="449"/>
        <end position="472"/>
    </location>
</feature>
<keyword evidence="4" id="KW-1185">Reference proteome</keyword>
<dbReference type="EMBL" id="JARBHB010000009">
    <property type="protein sequence ID" value="KAJ8875857.1"/>
    <property type="molecule type" value="Genomic_DNA"/>
</dbReference>
<evidence type="ECO:0000313" key="4">
    <source>
        <dbReference type="Proteomes" id="UP001159363"/>
    </source>
</evidence>
<accession>A0ABQ9GV20</accession>
<organism evidence="3 4">
    <name type="scientific">Dryococelus australis</name>
    <dbReference type="NCBI Taxonomy" id="614101"/>
    <lineage>
        <taxon>Eukaryota</taxon>
        <taxon>Metazoa</taxon>
        <taxon>Ecdysozoa</taxon>
        <taxon>Arthropoda</taxon>
        <taxon>Hexapoda</taxon>
        <taxon>Insecta</taxon>
        <taxon>Pterygota</taxon>
        <taxon>Neoptera</taxon>
        <taxon>Polyneoptera</taxon>
        <taxon>Phasmatodea</taxon>
        <taxon>Verophasmatodea</taxon>
        <taxon>Anareolatae</taxon>
        <taxon>Phasmatidae</taxon>
        <taxon>Eurycanthinae</taxon>
        <taxon>Dryococelus</taxon>
    </lineage>
</organism>
<evidence type="ECO:0000256" key="2">
    <source>
        <dbReference type="SAM" id="MobiDB-lite"/>
    </source>
</evidence>